<comment type="caution">
    <text evidence="2">The sequence shown here is derived from an EMBL/GenBank/DDBJ whole genome shotgun (WGS) entry which is preliminary data.</text>
</comment>
<dbReference type="EMBL" id="PKSG01000489">
    <property type="protein sequence ID" value="POR34758.1"/>
    <property type="molecule type" value="Genomic_DNA"/>
</dbReference>
<reference evidence="2 3" key="1">
    <citation type="submission" date="2018-01" db="EMBL/GenBank/DDBJ databases">
        <title>Harnessing the power of phylogenomics to disentangle the directionality and signatures of interkingdom host jumping in the parasitic fungal genus Tolypocladium.</title>
        <authorList>
            <person name="Quandt C.A."/>
            <person name="Patterson W."/>
            <person name="Spatafora J.W."/>
        </authorList>
    </citation>
    <scope>NUCLEOTIDE SEQUENCE [LARGE SCALE GENOMIC DNA]</scope>
    <source>
        <strain evidence="2 3">NRBC 100945</strain>
    </source>
</reference>
<organism evidence="2 3">
    <name type="scientific">Tolypocladium paradoxum</name>
    <dbReference type="NCBI Taxonomy" id="94208"/>
    <lineage>
        <taxon>Eukaryota</taxon>
        <taxon>Fungi</taxon>
        <taxon>Dikarya</taxon>
        <taxon>Ascomycota</taxon>
        <taxon>Pezizomycotina</taxon>
        <taxon>Sordariomycetes</taxon>
        <taxon>Hypocreomycetidae</taxon>
        <taxon>Hypocreales</taxon>
        <taxon>Ophiocordycipitaceae</taxon>
        <taxon>Tolypocladium</taxon>
    </lineage>
</organism>
<dbReference type="Proteomes" id="UP000237481">
    <property type="component" value="Unassembled WGS sequence"/>
</dbReference>
<proteinExistence type="predicted"/>
<feature type="region of interest" description="Disordered" evidence="1">
    <location>
        <begin position="142"/>
        <end position="192"/>
    </location>
</feature>
<evidence type="ECO:0000313" key="3">
    <source>
        <dbReference type="Proteomes" id="UP000237481"/>
    </source>
</evidence>
<feature type="compositionally biased region" description="Basic and acidic residues" evidence="1">
    <location>
        <begin position="178"/>
        <end position="192"/>
    </location>
</feature>
<dbReference type="AlphaFoldDB" id="A0A2S4KX32"/>
<accession>A0A2S4KX32</accession>
<evidence type="ECO:0000256" key="1">
    <source>
        <dbReference type="SAM" id="MobiDB-lite"/>
    </source>
</evidence>
<gene>
    <name evidence="2" type="ORF">TPAR_05038</name>
</gene>
<sequence length="192" mass="20784">MNDGLTLWACVGSTAQPKRSKQPQLTRTRILSEWLGSARLPVQSLPSPEGRMPSRLNGCCHCIASRRVVRSTASNISSGEGLVVPQLAPEPRGAGDASWCYTKEDCPRRRRRFASTVRGRVATLRPNPFASAAAVQLKASAPAMSVSKSEQRPSEVASLPLPQDAKNRDSIDILNDSNLRHAAERGQVATDK</sequence>
<evidence type="ECO:0000313" key="2">
    <source>
        <dbReference type="EMBL" id="POR34758.1"/>
    </source>
</evidence>
<keyword evidence="3" id="KW-1185">Reference proteome</keyword>
<protein>
    <submittedName>
        <fullName evidence="2">High-affinity nicotinic acid transporter</fullName>
    </submittedName>
</protein>
<name>A0A2S4KX32_9HYPO</name>